<proteinExistence type="predicted"/>
<dbReference type="EMBL" id="FXAT01000005">
    <property type="protein sequence ID" value="SMG49393.1"/>
    <property type="molecule type" value="Genomic_DNA"/>
</dbReference>
<dbReference type="SUPFAM" id="SSF53474">
    <property type="entry name" value="alpha/beta-Hydrolases"/>
    <property type="match status" value="1"/>
</dbReference>
<dbReference type="Proteomes" id="UP000193228">
    <property type="component" value="Unassembled WGS sequence"/>
</dbReference>
<accession>A0A1X7L7K8</accession>
<dbReference type="Gene3D" id="3.40.50.1820">
    <property type="entry name" value="alpha/beta hydrolase"/>
    <property type="match status" value="1"/>
</dbReference>
<evidence type="ECO:0000313" key="1">
    <source>
        <dbReference type="EMBL" id="SMG49393.1"/>
    </source>
</evidence>
<name>A0A1X7L7K8_9BURK</name>
<dbReference type="OrthoDB" id="2062670at2"/>
<dbReference type="InterPro" id="IPR029058">
    <property type="entry name" value="AB_hydrolase_fold"/>
</dbReference>
<reference evidence="2" key="1">
    <citation type="submission" date="2017-04" db="EMBL/GenBank/DDBJ databases">
        <authorList>
            <person name="Varghese N."/>
            <person name="Submissions S."/>
        </authorList>
    </citation>
    <scope>NUCLEOTIDE SEQUENCE [LARGE SCALE GENOMIC DNA]</scope>
    <source>
        <strain evidence="2">LMG 29540</strain>
    </source>
</reference>
<dbReference type="AlphaFoldDB" id="A0A1X7L7K8"/>
<protein>
    <recommendedName>
        <fullName evidence="3">Alpha/beta hydrolase</fullName>
    </recommendedName>
</protein>
<keyword evidence="2" id="KW-1185">Reference proteome</keyword>
<evidence type="ECO:0008006" key="3">
    <source>
        <dbReference type="Google" id="ProtNLM"/>
    </source>
</evidence>
<organism evidence="1 2">
    <name type="scientific">Paraburkholderia susongensis</name>
    <dbReference type="NCBI Taxonomy" id="1515439"/>
    <lineage>
        <taxon>Bacteria</taxon>
        <taxon>Pseudomonadati</taxon>
        <taxon>Pseudomonadota</taxon>
        <taxon>Betaproteobacteria</taxon>
        <taxon>Burkholderiales</taxon>
        <taxon>Burkholderiaceae</taxon>
        <taxon>Paraburkholderia</taxon>
    </lineage>
</organism>
<gene>
    <name evidence="1" type="ORF">SAMN06265784_105127</name>
</gene>
<dbReference type="STRING" id="1515439.SAMN06265784_105127"/>
<evidence type="ECO:0000313" key="2">
    <source>
        <dbReference type="Proteomes" id="UP000193228"/>
    </source>
</evidence>
<dbReference type="RefSeq" id="WP_085485048.1">
    <property type="nucleotide sequence ID" value="NZ_FXAT01000005.1"/>
</dbReference>
<sequence length="419" mass="45496">MSNIPAGAVLERPHALTIDWFPDALPPAAQQASVALRTEDGAATCGVLYRGASAKTVVCLMHPRENFTFHYLIPGLLRAGASVWAQAARSVGNDLRLEHELALHDVAAGLRYLREAGFERIVLLGNSGGSGLYSFYIQQSALRAQDRIAKTPGGRATHLASATMPMVDGMIFLAPHPGQGRLLMGCIDPSVTDEGDALSIDDTLNPFDPENGYSREPGATRYSAEFVTRYRDAQRERVARLDRIARQLIAVRQDARQAVKDKAATRRQKLVANHTPVMTVWRTDADLRCLDASLDPSERKPGSLWSPNPVISNYGSVGFGRLCSPESWLSTWSGLSSNAALETTTPSVVVPSLLVEYTGDQTTFPLAIADIFAGIGSNDKTHVRVRGDHHGRPLEAGDEPGRTIAARAVGEWLHQRSFL</sequence>